<feature type="domain" description="PPM-type phosphatase" evidence="3">
    <location>
        <begin position="371"/>
        <end position="582"/>
    </location>
</feature>
<dbReference type="SUPFAM" id="SSF55781">
    <property type="entry name" value="GAF domain-like"/>
    <property type="match status" value="2"/>
</dbReference>
<protein>
    <submittedName>
        <fullName evidence="4">SpoIIE family protein phosphatase</fullName>
    </submittedName>
</protein>
<accession>A0ABT1L3S3</accession>
<dbReference type="Gene3D" id="3.60.40.10">
    <property type="entry name" value="PPM-type phosphatase domain"/>
    <property type="match status" value="1"/>
</dbReference>
<dbReference type="Pfam" id="PF07228">
    <property type="entry name" value="SpoIIE"/>
    <property type="match status" value="1"/>
</dbReference>
<dbReference type="Proteomes" id="UP001204524">
    <property type="component" value="Unassembled WGS sequence"/>
</dbReference>
<feature type="domain" description="GAF" evidence="2">
    <location>
        <begin position="194"/>
        <end position="353"/>
    </location>
</feature>
<dbReference type="Pfam" id="PF13185">
    <property type="entry name" value="GAF_2"/>
    <property type="match status" value="2"/>
</dbReference>
<proteinExistence type="predicted"/>
<comment type="caution">
    <text evidence="4">The sequence shown here is derived from an EMBL/GenBank/DDBJ whole genome shotgun (WGS) entry which is preliminary data.</text>
</comment>
<keyword evidence="1" id="KW-0378">Hydrolase</keyword>
<evidence type="ECO:0000259" key="3">
    <source>
        <dbReference type="SMART" id="SM00331"/>
    </source>
</evidence>
<sequence length="584" mass="62141">MPGPVTLSDRLTRLARVTGELADLHTVQAVGDAVVTHGAEAVGAAVASMTLLNEDQRTVQLMALTGGLAEAEEQWSTFPLTVQTPSAEAIRAGSRMVVNGPDSIERRFSDMPRNGAQTVVALPLVTAGAVIGAISLIFTEARHLDDTEIEFLDILAGACAQSVARISARDEAARQRAKLEFLAEAAAELASSLDYQVTLANVARLAVPDFADWCAIDVVDDGRLHRLAVARVDPDKVRLAHQLAERYPADPEAAHGAWHVMRTGRSELITEITDEMLTASAVDDEHAAIARALHLRSAVTVPLVARNRVLGVITWVTAESERHFTPDDLALAEELAQRAAVSLDNSELHSQTLAAAVQLQRAVLPDALVASSRWELEHSYSPAGRTEVGGDFYDVVELADGRLLMFIGDVMGRGVGAAAAMAQVRAAVRAYAALDPEPVVVLARLDRMFEHYGSEQLVTLLYMLADPDRDTLSLANAGHPAPLLVSCGSSVRLPSADGPPLGVGTPTRTAIEIPFKVGDLVVAFTDGLIERRGEDITDGQDRAAAAAQALAGRPLSHLVPSLVDEVGDPRRDDDVAVLAARRLG</sequence>
<evidence type="ECO:0000313" key="4">
    <source>
        <dbReference type="EMBL" id="MCP3424329.1"/>
    </source>
</evidence>
<reference evidence="4 5" key="1">
    <citation type="submission" date="2022-06" db="EMBL/GenBank/DDBJ databases">
        <authorList>
            <person name="So Y."/>
        </authorList>
    </citation>
    <scope>NUCLEOTIDE SEQUENCE [LARGE SCALE GENOMIC DNA]</scope>
    <source>
        <strain evidence="4 5">STR3</strain>
    </source>
</reference>
<dbReference type="InterPro" id="IPR003018">
    <property type="entry name" value="GAF"/>
</dbReference>
<dbReference type="Gene3D" id="3.30.450.40">
    <property type="match status" value="2"/>
</dbReference>
<dbReference type="EMBL" id="JANARS010000014">
    <property type="protein sequence ID" value="MCP3424329.1"/>
    <property type="molecule type" value="Genomic_DNA"/>
</dbReference>
<dbReference type="PANTHER" id="PTHR43156">
    <property type="entry name" value="STAGE II SPORULATION PROTEIN E-RELATED"/>
    <property type="match status" value="1"/>
</dbReference>
<evidence type="ECO:0000313" key="5">
    <source>
        <dbReference type="Proteomes" id="UP001204524"/>
    </source>
</evidence>
<evidence type="ECO:0000259" key="2">
    <source>
        <dbReference type="SMART" id="SM00065"/>
    </source>
</evidence>
<dbReference type="InterPro" id="IPR036457">
    <property type="entry name" value="PPM-type-like_dom_sf"/>
</dbReference>
<dbReference type="SUPFAM" id="SSF81606">
    <property type="entry name" value="PP2C-like"/>
    <property type="match status" value="1"/>
</dbReference>
<dbReference type="SMART" id="SM00331">
    <property type="entry name" value="PP2C_SIG"/>
    <property type="match status" value="1"/>
</dbReference>
<organism evidence="4 5">
    <name type="scientific">Nocardioides pinisoli</name>
    <dbReference type="NCBI Taxonomy" id="2950279"/>
    <lineage>
        <taxon>Bacteria</taxon>
        <taxon>Bacillati</taxon>
        <taxon>Actinomycetota</taxon>
        <taxon>Actinomycetes</taxon>
        <taxon>Propionibacteriales</taxon>
        <taxon>Nocardioidaceae</taxon>
        <taxon>Nocardioides</taxon>
    </lineage>
</organism>
<name>A0ABT1L3S3_9ACTN</name>
<dbReference type="RefSeq" id="WP_254183486.1">
    <property type="nucleotide sequence ID" value="NZ_JANARS010000014.1"/>
</dbReference>
<dbReference type="InterPro" id="IPR001932">
    <property type="entry name" value="PPM-type_phosphatase-like_dom"/>
</dbReference>
<dbReference type="SMART" id="SM00065">
    <property type="entry name" value="GAF"/>
    <property type="match status" value="2"/>
</dbReference>
<dbReference type="PANTHER" id="PTHR43156:SF2">
    <property type="entry name" value="STAGE II SPORULATION PROTEIN E"/>
    <property type="match status" value="1"/>
</dbReference>
<feature type="domain" description="GAF" evidence="2">
    <location>
        <begin position="23"/>
        <end position="173"/>
    </location>
</feature>
<keyword evidence="5" id="KW-1185">Reference proteome</keyword>
<gene>
    <name evidence="4" type="ORF">NCI01_21225</name>
</gene>
<dbReference type="InterPro" id="IPR029016">
    <property type="entry name" value="GAF-like_dom_sf"/>
</dbReference>
<evidence type="ECO:0000256" key="1">
    <source>
        <dbReference type="ARBA" id="ARBA00022801"/>
    </source>
</evidence>
<dbReference type="InterPro" id="IPR052016">
    <property type="entry name" value="Bact_Sigma-Reg"/>
</dbReference>